<organism evidence="1">
    <name type="scientific">uncultured Caudovirales phage</name>
    <dbReference type="NCBI Taxonomy" id="2100421"/>
    <lineage>
        <taxon>Viruses</taxon>
        <taxon>Duplodnaviria</taxon>
        <taxon>Heunggongvirae</taxon>
        <taxon>Uroviricota</taxon>
        <taxon>Caudoviricetes</taxon>
        <taxon>Peduoviridae</taxon>
        <taxon>Maltschvirus</taxon>
        <taxon>Maltschvirus maltsch</taxon>
    </lineage>
</organism>
<evidence type="ECO:0000313" key="1">
    <source>
        <dbReference type="EMBL" id="CAB4131272.1"/>
    </source>
</evidence>
<dbReference type="EMBL" id="LR796243">
    <property type="protein sequence ID" value="CAB4131272.1"/>
    <property type="molecule type" value="Genomic_DNA"/>
</dbReference>
<dbReference type="EMBL" id="LR796293">
    <property type="protein sequence ID" value="CAB4135114.1"/>
    <property type="molecule type" value="Genomic_DNA"/>
</dbReference>
<sequence>MKRSEALSSQIGTKRYHLTQNLSPSARAYVERTIAKLEQELAIELAKEAAPDYKEPEWQMPAWGTYGT</sequence>
<evidence type="ECO:0000313" key="2">
    <source>
        <dbReference type="EMBL" id="CAB4135114.1"/>
    </source>
</evidence>
<gene>
    <name evidence="1" type="ORF">UFOVP121_75</name>
    <name evidence="2" type="ORF">UFOVP277_80</name>
</gene>
<proteinExistence type="predicted"/>
<protein>
    <submittedName>
        <fullName evidence="1">Uncharacterized protein</fullName>
    </submittedName>
</protein>
<name>A0A6J5LCS4_9CAUD</name>
<reference evidence="1" key="1">
    <citation type="submission" date="2020-04" db="EMBL/GenBank/DDBJ databases">
        <authorList>
            <person name="Chiriac C."/>
            <person name="Salcher M."/>
            <person name="Ghai R."/>
            <person name="Kavagutti S V."/>
        </authorList>
    </citation>
    <scope>NUCLEOTIDE SEQUENCE</scope>
</reference>
<accession>A0A6J5LCS4</accession>